<feature type="non-terminal residue" evidence="1">
    <location>
        <position position="51"/>
    </location>
</feature>
<dbReference type="OrthoDB" id="10353328at2759"/>
<reference evidence="1 2" key="1">
    <citation type="journal article" date="2019" name="Genome Biol. Evol.">
        <title>Insights into the evolution of the New World diploid cottons (Gossypium, subgenus Houzingenia) based on genome sequencing.</title>
        <authorList>
            <person name="Grover C.E."/>
            <person name="Arick M.A. 2nd"/>
            <person name="Thrash A."/>
            <person name="Conover J.L."/>
            <person name="Sanders W.S."/>
            <person name="Peterson D.G."/>
            <person name="Frelichowski J.E."/>
            <person name="Scheffler J.A."/>
            <person name="Scheffler B.E."/>
            <person name="Wendel J.F."/>
        </authorList>
    </citation>
    <scope>NUCLEOTIDE SEQUENCE [LARGE SCALE GENOMIC DNA]</scope>
    <source>
        <strain evidence="1">1</strain>
        <tissue evidence="1">Leaf</tissue>
    </source>
</reference>
<gene>
    <name evidence="1" type="ORF">Goshw_005588</name>
</gene>
<sequence>MGTILLSIFTSSNGAPIHIPTHNENHSASYVGLPTSLEDIRLLLDQRSETQ</sequence>
<comment type="caution">
    <text evidence="1">The sequence shown here is derived from an EMBL/GenBank/DDBJ whole genome shotgun (WGS) entry which is preliminary data.</text>
</comment>
<protein>
    <submittedName>
        <fullName evidence="1">Uncharacterized protein</fullName>
    </submittedName>
</protein>
<keyword evidence="2" id="KW-1185">Reference proteome</keyword>
<accession>A0A7J9N5A0</accession>
<evidence type="ECO:0000313" key="2">
    <source>
        <dbReference type="Proteomes" id="UP000593576"/>
    </source>
</evidence>
<dbReference type="EMBL" id="JABFAF010271839">
    <property type="protein sequence ID" value="MBA0878493.1"/>
    <property type="molecule type" value="Genomic_DNA"/>
</dbReference>
<name>A0A7J9N5A0_GOSSC</name>
<evidence type="ECO:0000313" key="1">
    <source>
        <dbReference type="EMBL" id="MBA0878493.1"/>
    </source>
</evidence>
<organism evidence="1 2">
    <name type="scientific">Gossypium schwendimanii</name>
    <name type="common">Cotton</name>
    <dbReference type="NCBI Taxonomy" id="34291"/>
    <lineage>
        <taxon>Eukaryota</taxon>
        <taxon>Viridiplantae</taxon>
        <taxon>Streptophyta</taxon>
        <taxon>Embryophyta</taxon>
        <taxon>Tracheophyta</taxon>
        <taxon>Spermatophyta</taxon>
        <taxon>Magnoliopsida</taxon>
        <taxon>eudicotyledons</taxon>
        <taxon>Gunneridae</taxon>
        <taxon>Pentapetalae</taxon>
        <taxon>rosids</taxon>
        <taxon>malvids</taxon>
        <taxon>Malvales</taxon>
        <taxon>Malvaceae</taxon>
        <taxon>Malvoideae</taxon>
        <taxon>Gossypium</taxon>
    </lineage>
</organism>
<dbReference type="Proteomes" id="UP000593576">
    <property type="component" value="Unassembled WGS sequence"/>
</dbReference>
<proteinExistence type="predicted"/>
<dbReference type="AlphaFoldDB" id="A0A7J9N5A0"/>